<dbReference type="EMBL" id="JAVHJO010000013">
    <property type="protein sequence ID" value="KAK6530150.1"/>
    <property type="molecule type" value="Genomic_DNA"/>
</dbReference>
<dbReference type="Proteomes" id="UP001365542">
    <property type="component" value="Unassembled WGS sequence"/>
</dbReference>
<feature type="domain" description="CHAT" evidence="2">
    <location>
        <begin position="947"/>
        <end position="1248"/>
    </location>
</feature>
<organism evidence="3 4">
    <name type="scientific">Orbilia ellipsospora</name>
    <dbReference type="NCBI Taxonomy" id="2528407"/>
    <lineage>
        <taxon>Eukaryota</taxon>
        <taxon>Fungi</taxon>
        <taxon>Dikarya</taxon>
        <taxon>Ascomycota</taxon>
        <taxon>Pezizomycotina</taxon>
        <taxon>Orbiliomycetes</taxon>
        <taxon>Orbiliales</taxon>
        <taxon>Orbiliaceae</taxon>
        <taxon>Orbilia</taxon>
    </lineage>
</organism>
<reference evidence="3 4" key="1">
    <citation type="submission" date="2019-10" db="EMBL/GenBank/DDBJ databases">
        <authorList>
            <person name="Palmer J.M."/>
        </authorList>
    </citation>
    <scope>NUCLEOTIDE SEQUENCE [LARGE SCALE GENOMIC DNA]</scope>
    <source>
        <strain evidence="3 4">TWF694</strain>
    </source>
</reference>
<dbReference type="Gene3D" id="1.25.40.10">
    <property type="entry name" value="Tetratricopeptide repeat domain"/>
    <property type="match status" value="2"/>
</dbReference>
<evidence type="ECO:0000259" key="2">
    <source>
        <dbReference type="Pfam" id="PF12770"/>
    </source>
</evidence>
<feature type="compositionally biased region" description="Polar residues" evidence="1">
    <location>
        <begin position="330"/>
        <end position="349"/>
    </location>
</feature>
<feature type="compositionally biased region" description="Polar residues" evidence="1">
    <location>
        <begin position="277"/>
        <end position="297"/>
    </location>
</feature>
<gene>
    <name evidence="3" type="ORF">TWF694_003518</name>
</gene>
<dbReference type="InterPro" id="IPR011990">
    <property type="entry name" value="TPR-like_helical_dom_sf"/>
</dbReference>
<evidence type="ECO:0000256" key="1">
    <source>
        <dbReference type="SAM" id="MobiDB-lite"/>
    </source>
</evidence>
<keyword evidence="4" id="KW-1185">Reference proteome</keyword>
<comment type="caution">
    <text evidence="3">The sequence shown here is derived from an EMBL/GenBank/DDBJ whole genome shotgun (WGS) entry which is preliminary data.</text>
</comment>
<feature type="compositionally biased region" description="Polar residues" evidence="1">
    <location>
        <begin position="205"/>
        <end position="215"/>
    </location>
</feature>
<sequence length="1249" mass="138131">MADRGSIISLKDALGLTYYCEVDRYKLRPLKKKDVSKLRSLTISENNNRPTIAQYLYYLLFLKTGSIEDLNQAIRQDIDNSKPDYQNRLKDLIVLLVTRYQRTNSVADLELARLKAHDMVIETDKEHPDHPDRTIDWIHLMLLKYRHTGAWEDLDRVKLSVQQIGGVLAEVKHSDGEFVLQARIPKSNLYSRPQKAAPAARDTTTKATGSVNTSHSRFDGSSVLASPNEGINSAKSPQNARGKHPTIAPYPSPEKITASRVQKRPSNLSKGGIVDELSSQGSQNGSINAGSVIGQQPSSSSSSKIGTAKTPSFIGPKQANSGDSSSSGSHKMTSGVTTLSSSGPELSDSATDYEAERLKVLRLSEMADVCADQFEETGNMASLNLAIQFFEQAIEAASVNHPGRPFFFNNLGYMLCRRFEITSDLVDLKRGIEFAKKALDATPEGHAGQPLRLRNYGDALGRMFKHNGDVEYLKKAIKFCEEALAVAAPDDVNLAPIFGSLSDWYVARFEWLGNIADVDLAVELSEKAVALPEAVNYDKAARLGTLCIAYRMRYNRIRSRKDLDRLIEAINEAIKLLEVGHPHLPTCLNMLGNGLRDRLKLTRDMSDATAAVKAAEDALALLTPSHSQLTRGKFLVNLGIALSDKFQMSRDISEMNRSIDLTLEGLNLIPRGNRDRDQALSVIAHNLWERSFQTGSMDDTNRAIKYHKEALDSPTITPFPRIRTCNSLGKIFALNGNWKEATMLTEFSDLASTAAAAALEAGKDGGHALQLLELGRGVIAGMLMDMRGDISELQQQHPNLAKSFISVRDRLDAPFNKGSASKISESLTTEQEFNRVLDKIRKQPGYQNFLLPLTVDEMKAAANPDPIVVVNRQVTRCDAIIVQHDKIRVLKLPKYAFDPATLIKKLSLPVKSQRLLFFGHEMSKQIELMEDVYDSKRIRHGQMESHLAWLWEALGKPVLEALGFTKPNKDGNWPRVWWVPTGDVSQVPIHAAGIHEEGSADTVMDRVMSSYATSIKALVHARRQQSHYSSENAVLVCMEKTPGIEGSLPLAKAEISMLEGMCPSLGLKPITTACTKEAVLKNLKDCRIFHFAGHGVSDPTNSARSSLLLKDWKTDPLTMEDLRNRKLHGNAPFLGYLSACSTGVTDSAELADEGMHLIGAFQLAGFRHVVGTLWEVKDDSCIEVASILYKTLQNEGMLDKSVCKGLHLALRALRNKDVDRKSIVRNGEIVKNSIGEMNFDWAPYVHFGV</sequence>
<dbReference type="SUPFAM" id="SSF81901">
    <property type="entry name" value="HCP-like"/>
    <property type="match status" value="1"/>
</dbReference>
<accession>A0AAV9WYR6</accession>
<dbReference type="AlphaFoldDB" id="A0AAV9WYR6"/>
<evidence type="ECO:0000313" key="3">
    <source>
        <dbReference type="EMBL" id="KAK6530150.1"/>
    </source>
</evidence>
<dbReference type="InterPro" id="IPR024983">
    <property type="entry name" value="CHAT_dom"/>
</dbReference>
<feature type="compositionally biased region" description="Polar residues" evidence="1">
    <location>
        <begin position="223"/>
        <end position="239"/>
    </location>
</feature>
<protein>
    <recommendedName>
        <fullName evidence="2">CHAT domain-containing protein</fullName>
    </recommendedName>
</protein>
<evidence type="ECO:0000313" key="4">
    <source>
        <dbReference type="Proteomes" id="UP001365542"/>
    </source>
</evidence>
<dbReference type="Pfam" id="PF12770">
    <property type="entry name" value="CHAT"/>
    <property type="match status" value="1"/>
</dbReference>
<name>A0AAV9WYR6_9PEZI</name>
<feature type="region of interest" description="Disordered" evidence="1">
    <location>
        <begin position="190"/>
        <end position="349"/>
    </location>
</feature>
<proteinExistence type="predicted"/>